<organism evidence="1 2">
    <name type="scientific">Neocallimastix californiae</name>
    <dbReference type="NCBI Taxonomy" id="1754190"/>
    <lineage>
        <taxon>Eukaryota</taxon>
        <taxon>Fungi</taxon>
        <taxon>Fungi incertae sedis</taxon>
        <taxon>Chytridiomycota</taxon>
        <taxon>Chytridiomycota incertae sedis</taxon>
        <taxon>Neocallimastigomycetes</taxon>
        <taxon>Neocallimastigales</taxon>
        <taxon>Neocallimastigaceae</taxon>
        <taxon>Neocallimastix</taxon>
    </lineage>
</organism>
<gene>
    <name evidence="1" type="ORF">LY90DRAFT_173645</name>
</gene>
<reference evidence="1 2" key="1">
    <citation type="submission" date="2016-08" db="EMBL/GenBank/DDBJ databases">
        <title>A Parts List for Fungal Cellulosomes Revealed by Comparative Genomics.</title>
        <authorList>
            <consortium name="DOE Joint Genome Institute"/>
            <person name="Haitjema C.H."/>
            <person name="Gilmore S.P."/>
            <person name="Henske J.K."/>
            <person name="Solomon K.V."/>
            <person name="De Groot R."/>
            <person name="Kuo A."/>
            <person name="Mondo S.J."/>
            <person name="Salamov A.A."/>
            <person name="Labutti K."/>
            <person name="Zhao Z."/>
            <person name="Chiniquy J."/>
            <person name="Barry K."/>
            <person name="Brewer H.M."/>
            <person name="Purvine S.O."/>
            <person name="Wright A.T."/>
            <person name="Boxma B."/>
            <person name="Van Alen T."/>
            <person name="Hackstein J.H."/>
            <person name="Baker S.E."/>
            <person name="Grigoriev I.V."/>
            <person name="O'Malley M.A."/>
        </authorList>
    </citation>
    <scope>NUCLEOTIDE SEQUENCE [LARGE SCALE GENOMIC DNA]</scope>
    <source>
        <strain evidence="1 2">G1</strain>
    </source>
</reference>
<dbReference type="Pfam" id="PF13365">
    <property type="entry name" value="Trypsin_2"/>
    <property type="match status" value="1"/>
</dbReference>
<evidence type="ECO:0000313" key="1">
    <source>
        <dbReference type="EMBL" id="ORY16674.1"/>
    </source>
</evidence>
<dbReference type="AlphaFoldDB" id="A0A1Y2A2J9"/>
<dbReference type="SUPFAM" id="SSF50494">
    <property type="entry name" value="Trypsin-like serine proteases"/>
    <property type="match status" value="1"/>
</dbReference>
<protein>
    <recommendedName>
        <fullName evidence="3">Serine protease</fullName>
    </recommendedName>
</protein>
<keyword evidence="2" id="KW-1185">Reference proteome</keyword>
<sequence length="312" mass="36345">MKTSICFIKLNNNNCGTGFFVKFPLPSKEKPMYGLMTNNHVLNSDSIKPGESFSITLNGIEKKIILDEHGIIFTSEWIDVTFIQLNDDFIKDMKIKNSHFQFLDPYYGNSKEEDEIYIFQYPKGKLSSAKGKIQSISGFNYFHTASTERGSSGSPLLNKDMNVIGIHKAGIEDKRINIGTNINIIFYAISTLYNKSYINDINKAREPTRKLSEDETEALIIHGLEETDYCNMYKCSYDNSSLNLLFYRTNHAWYYTIINNNNFKECNLIFYTWNLINIYEPIEEIISRSNEKLEHYHEQIINWLKCSELMYM</sequence>
<dbReference type="InterPro" id="IPR043504">
    <property type="entry name" value="Peptidase_S1_PA_chymotrypsin"/>
</dbReference>
<evidence type="ECO:0000313" key="2">
    <source>
        <dbReference type="Proteomes" id="UP000193920"/>
    </source>
</evidence>
<accession>A0A1Y2A2J9</accession>
<proteinExistence type="predicted"/>
<dbReference type="Gene3D" id="2.40.10.10">
    <property type="entry name" value="Trypsin-like serine proteases"/>
    <property type="match status" value="2"/>
</dbReference>
<dbReference type="InterPro" id="IPR009003">
    <property type="entry name" value="Peptidase_S1_PA"/>
</dbReference>
<dbReference type="OrthoDB" id="5969844at2759"/>
<comment type="caution">
    <text evidence="1">The sequence shown here is derived from an EMBL/GenBank/DDBJ whole genome shotgun (WGS) entry which is preliminary data.</text>
</comment>
<name>A0A1Y2A2J9_9FUNG</name>
<dbReference type="EMBL" id="MCOG01000331">
    <property type="protein sequence ID" value="ORY16674.1"/>
    <property type="molecule type" value="Genomic_DNA"/>
</dbReference>
<evidence type="ECO:0008006" key="3">
    <source>
        <dbReference type="Google" id="ProtNLM"/>
    </source>
</evidence>
<dbReference type="Proteomes" id="UP000193920">
    <property type="component" value="Unassembled WGS sequence"/>
</dbReference>